<proteinExistence type="predicted"/>
<dbReference type="Proteomes" id="UP001732780">
    <property type="component" value="Chromosome 11"/>
</dbReference>
<gene>
    <name evidence="2" type="primary">LOC105081896</name>
</gene>
<dbReference type="RefSeq" id="XP_074229216.1">
    <property type="nucleotide sequence ID" value="XM_074373115.1"/>
</dbReference>
<protein>
    <submittedName>
        <fullName evidence="2">Cytochrome P450 2C8-like</fullName>
    </submittedName>
</protein>
<evidence type="ECO:0000313" key="1">
    <source>
        <dbReference type="Proteomes" id="UP001732780"/>
    </source>
</evidence>
<accession>A0AC58R3V1</accession>
<organism evidence="1 2">
    <name type="scientific">Camelus bactrianus</name>
    <name type="common">Bactrian camel</name>
    <dbReference type="NCBI Taxonomy" id="9837"/>
    <lineage>
        <taxon>Eukaryota</taxon>
        <taxon>Metazoa</taxon>
        <taxon>Chordata</taxon>
        <taxon>Craniata</taxon>
        <taxon>Vertebrata</taxon>
        <taxon>Euteleostomi</taxon>
        <taxon>Mammalia</taxon>
        <taxon>Eutheria</taxon>
        <taxon>Laurasiatheria</taxon>
        <taxon>Artiodactyla</taxon>
        <taxon>Tylopoda</taxon>
        <taxon>Camelidae</taxon>
        <taxon>Camelus</taxon>
    </lineage>
</organism>
<sequence length="402" mass="45151">MSEWKRGVISQGPIGGNSVHVDSARSCRLYPMKAAGWKILLFHEMLHVLHGFFDACCLSIAPQQSLAQPQGWQVSAHSSFPRTSLLVGIVFINGKRWKKIRRFSLTTLWNFGIGKRSIEDHVQEEAHCLVEELRKTSGGGYRPWLAGLYQEVACCGPLVSPVLVPAEWWAEWGFRRFQAGAQHWRVKPGPEATAVPLGGQSWVLRTGYGHQESQSWCGNAACGGLLVGRAGAQPFPGLVLACWCVSWVCMLSGCQCPTAEFTLWQEKDNQQLEYTTENLVFTVNDLFGAGTERTSTTLRYGLLLLLKHPEVTAKVQEEIDHVIGRHRSPCMQDRSRMPYTDAVVHEIQKYTDLVPTNIPHAVTCDIKFRNYLIPKGVLEVTNYSGSRLHSYRTKWQGITRLD</sequence>
<reference evidence="2" key="1">
    <citation type="submission" date="2025-08" db="UniProtKB">
        <authorList>
            <consortium name="RefSeq"/>
        </authorList>
    </citation>
    <scope>IDENTIFICATION</scope>
    <source>
        <tissue evidence="2">Blood</tissue>
    </source>
</reference>
<name>A0AC58R3V1_CAMBA</name>
<keyword evidence="1" id="KW-1185">Reference proteome</keyword>
<evidence type="ECO:0000313" key="2">
    <source>
        <dbReference type="RefSeq" id="XP_074229216.1"/>
    </source>
</evidence>